<dbReference type="SUPFAM" id="SSF47370">
    <property type="entry name" value="Bromodomain"/>
    <property type="match status" value="1"/>
</dbReference>
<dbReference type="InterPro" id="IPR001487">
    <property type="entry name" value="Bromodomain"/>
</dbReference>
<dbReference type="STRING" id="121845.A0A1S4ENU9"/>
<dbReference type="Proteomes" id="UP000079169">
    <property type="component" value="Unplaced"/>
</dbReference>
<evidence type="ECO:0000313" key="7">
    <source>
        <dbReference type="Proteomes" id="UP000079169"/>
    </source>
</evidence>
<dbReference type="AlphaFoldDB" id="A0A1S4ENU9"/>
<organism evidence="7 8">
    <name type="scientific">Diaphorina citri</name>
    <name type="common">Asian citrus psyllid</name>
    <dbReference type="NCBI Taxonomy" id="121845"/>
    <lineage>
        <taxon>Eukaryota</taxon>
        <taxon>Metazoa</taxon>
        <taxon>Ecdysozoa</taxon>
        <taxon>Arthropoda</taxon>
        <taxon>Hexapoda</taxon>
        <taxon>Insecta</taxon>
        <taxon>Pterygota</taxon>
        <taxon>Neoptera</taxon>
        <taxon>Paraneoptera</taxon>
        <taxon>Hemiptera</taxon>
        <taxon>Sternorrhyncha</taxon>
        <taxon>Psylloidea</taxon>
        <taxon>Psyllidae</taxon>
        <taxon>Diaphorininae</taxon>
        <taxon>Diaphorina</taxon>
    </lineage>
</organism>
<accession>A0A1S4ENU9</accession>
<keyword evidence="4 5" id="KW-0103">Bromodomain</keyword>
<dbReference type="GO" id="GO:0005737">
    <property type="term" value="C:cytoplasm"/>
    <property type="evidence" value="ECO:0007669"/>
    <property type="project" value="TreeGrafter"/>
</dbReference>
<evidence type="ECO:0000256" key="4">
    <source>
        <dbReference type="ARBA" id="ARBA00023117"/>
    </source>
</evidence>
<dbReference type="KEGG" id="dci:103519997"/>
<keyword evidence="2" id="KW-0863">Zinc-finger</keyword>
<reference evidence="8" key="1">
    <citation type="submission" date="2025-08" db="UniProtKB">
        <authorList>
            <consortium name="RefSeq"/>
        </authorList>
    </citation>
    <scope>IDENTIFICATION</scope>
</reference>
<proteinExistence type="predicted"/>
<dbReference type="PANTHER" id="PTHR46453:SF5">
    <property type="entry name" value="PROTEIN KINASE C-BINDING PROTEIN 1 ISOFORM X1"/>
    <property type="match status" value="1"/>
</dbReference>
<dbReference type="GO" id="GO:0008270">
    <property type="term" value="F:zinc ion binding"/>
    <property type="evidence" value="ECO:0007669"/>
    <property type="project" value="UniProtKB-KW"/>
</dbReference>
<keyword evidence="3" id="KW-0862">Zinc</keyword>
<feature type="domain" description="Bromo" evidence="6">
    <location>
        <begin position="1"/>
        <end position="39"/>
    </location>
</feature>
<keyword evidence="7" id="KW-1185">Reference proteome</keyword>
<name>A0A1S4ENU9_DIACI</name>
<dbReference type="Gene3D" id="1.20.920.10">
    <property type="entry name" value="Bromodomain-like"/>
    <property type="match status" value="1"/>
</dbReference>
<evidence type="ECO:0000256" key="3">
    <source>
        <dbReference type="ARBA" id="ARBA00022833"/>
    </source>
</evidence>
<dbReference type="Pfam" id="PF00439">
    <property type="entry name" value="Bromodomain"/>
    <property type="match status" value="1"/>
</dbReference>
<evidence type="ECO:0000313" key="8">
    <source>
        <dbReference type="RefSeq" id="XP_017303861.1"/>
    </source>
</evidence>
<dbReference type="PANTHER" id="PTHR46453">
    <property type="entry name" value="PROTEIN KINASE C-BINDING PROTEIN 1"/>
    <property type="match status" value="1"/>
</dbReference>
<dbReference type="PROSITE" id="PS50014">
    <property type="entry name" value="BROMODOMAIN_2"/>
    <property type="match status" value="1"/>
</dbReference>
<dbReference type="PaxDb" id="121845-A0A1S4ENU9"/>
<evidence type="ECO:0000256" key="1">
    <source>
        <dbReference type="ARBA" id="ARBA00022723"/>
    </source>
</evidence>
<evidence type="ECO:0000256" key="2">
    <source>
        <dbReference type="ARBA" id="ARBA00022771"/>
    </source>
</evidence>
<gene>
    <name evidence="8" type="primary">LOC103519997</name>
</gene>
<dbReference type="GO" id="GO:0003714">
    <property type="term" value="F:transcription corepressor activity"/>
    <property type="evidence" value="ECO:0007669"/>
    <property type="project" value="TreeGrafter"/>
</dbReference>
<dbReference type="GeneID" id="103519997"/>
<dbReference type="RefSeq" id="XP_017303861.1">
    <property type="nucleotide sequence ID" value="XM_017448372.1"/>
</dbReference>
<dbReference type="GO" id="GO:0005634">
    <property type="term" value="C:nucleus"/>
    <property type="evidence" value="ECO:0007669"/>
    <property type="project" value="TreeGrafter"/>
</dbReference>
<protein>
    <submittedName>
        <fullName evidence="8">Zinc finger MYND domain-containing protein 11-like</fullName>
    </submittedName>
</protein>
<keyword evidence="1" id="KW-0479">Metal-binding</keyword>
<evidence type="ECO:0000259" key="6">
    <source>
        <dbReference type="PROSITE" id="PS50014"/>
    </source>
</evidence>
<evidence type="ECO:0000256" key="5">
    <source>
        <dbReference type="PROSITE-ProRule" id="PRU00035"/>
    </source>
</evidence>
<dbReference type="InterPro" id="IPR036427">
    <property type="entry name" value="Bromodomain-like_sf"/>
</dbReference>
<sequence>MIERRLNEGAYRSVDTLYEDVKWMVHNSVIFNGGTSAITKDLRYLLKNLRMELYDLDSCACCYIHAYTRPELWFILPCPSPHLLVWAQLKGANE</sequence>